<feature type="domain" description="DUF4216" evidence="2">
    <location>
        <begin position="361"/>
        <end position="432"/>
    </location>
</feature>
<feature type="domain" description="Transposase-associated" evidence="4">
    <location>
        <begin position="3"/>
        <end position="77"/>
    </location>
</feature>
<keyword evidence="6" id="KW-1185">Reference proteome</keyword>
<evidence type="ECO:0000259" key="4">
    <source>
        <dbReference type="Pfam" id="PF13963"/>
    </source>
</evidence>
<dbReference type="PANTHER" id="PTHR48258">
    <property type="entry name" value="DUF4218 DOMAIN-CONTAINING PROTEIN-RELATED"/>
    <property type="match status" value="1"/>
</dbReference>
<gene>
    <name evidence="5" type="ORF">BUALT_Bualt10G0068700</name>
</gene>
<dbReference type="InterPro" id="IPR025312">
    <property type="entry name" value="DUF4216"/>
</dbReference>
<dbReference type="Pfam" id="PF13952">
    <property type="entry name" value="DUF4216"/>
    <property type="match status" value="1"/>
</dbReference>
<evidence type="ECO:0000256" key="1">
    <source>
        <dbReference type="SAM" id="MobiDB-lite"/>
    </source>
</evidence>
<proteinExistence type="predicted"/>
<organism evidence="5 6">
    <name type="scientific">Buddleja alternifolia</name>
    <dbReference type="NCBI Taxonomy" id="168488"/>
    <lineage>
        <taxon>Eukaryota</taxon>
        <taxon>Viridiplantae</taxon>
        <taxon>Streptophyta</taxon>
        <taxon>Embryophyta</taxon>
        <taxon>Tracheophyta</taxon>
        <taxon>Spermatophyta</taxon>
        <taxon>Magnoliopsida</taxon>
        <taxon>eudicotyledons</taxon>
        <taxon>Gunneridae</taxon>
        <taxon>Pentapetalae</taxon>
        <taxon>asterids</taxon>
        <taxon>lamiids</taxon>
        <taxon>Lamiales</taxon>
        <taxon>Scrophulariaceae</taxon>
        <taxon>Buddlejeae</taxon>
        <taxon>Buddleja</taxon>
    </lineage>
</organism>
<dbReference type="Pfam" id="PF13960">
    <property type="entry name" value="DUF4218"/>
    <property type="match status" value="1"/>
</dbReference>
<dbReference type="InterPro" id="IPR025452">
    <property type="entry name" value="DUF4218"/>
</dbReference>
<dbReference type="PANTHER" id="PTHR48258:SF6">
    <property type="entry name" value="LEUCINE-RICH REPEAT DOMAIN, L DOMAIN-CONTAINING PROTEIN"/>
    <property type="match status" value="1"/>
</dbReference>
<dbReference type="AlphaFoldDB" id="A0AAV6WXS3"/>
<dbReference type="EMBL" id="WHWC01000010">
    <property type="protein sequence ID" value="KAG8375133.1"/>
    <property type="molecule type" value="Genomic_DNA"/>
</dbReference>
<sequence length="553" mass="64931">MDKSWINEPDTFSEAYIKGVESFLQFAKENGMGSDNLIYCPCRSCNNSRFKTLEGVKLDLHMNGFTHNYSDWILHGERVHIFSDSENDISDPIDSNTMNTKSTYLNDDLDEMLDEIGEMRQSNTNFHGVSESFSNLLRNAKRELYLGTLKGFVRNRARPEGSIAEGYVVKESLTFMSMYLSGIKTRFNRRKRNYDGLEDEHTGELSVFSMRVRPFGHIWPEPTLSDEELDKAHQFVLSNCEEVEHYLKTYKAELLGVTLEQASELELRDEGQIKQFPEWFKKHMNLLHHQKVVEATEELWALANGPFRLNTKCYSGCMVNEVRFHTKDRDTRRTTQNSGLVVEGQHKNRMIEFFGHLHRVIELTYLGDRKTVLFQCEWFDTGSKKTIQVDKHFMSIDVRSRWYKNDPFVLPIQVQQVFYINDIKFGKNWQLVQRVQHRHLWELPELDIEDDCNVNKTHAINPLQQFESTGVSQIVEGDILTNLVREDVEPVIIDENTYKEIRHRRHLEDEDVEEMQNEEGYMFENYVDEDEEDYIDEDSDSIELESNDDDLDT</sequence>
<dbReference type="InterPro" id="IPR029480">
    <property type="entry name" value="Transpos_assoc"/>
</dbReference>
<feature type="region of interest" description="Disordered" evidence="1">
    <location>
        <begin position="528"/>
        <end position="553"/>
    </location>
</feature>
<accession>A0AAV6WXS3</accession>
<dbReference type="Pfam" id="PF13963">
    <property type="entry name" value="Transpos_assoc"/>
    <property type="match status" value="1"/>
</dbReference>
<evidence type="ECO:0000313" key="6">
    <source>
        <dbReference type="Proteomes" id="UP000826271"/>
    </source>
</evidence>
<dbReference type="Proteomes" id="UP000826271">
    <property type="component" value="Unassembled WGS sequence"/>
</dbReference>
<evidence type="ECO:0008006" key="7">
    <source>
        <dbReference type="Google" id="ProtNLM"/>
    </source>
</evidence>
<feature type="domain" description="DUF4218" evidence="3">
    <location>
        <begin position="143"/>
        <end position="193"/>
    </location>
</feature>
<name>A0AAV6WXS3_9LAMI</name>
<reference evidence="5" key="1">
    <citation type="submission" date="2019-10" db="EMBL/GenBank/DDBJ databases">
        <authorList>
            <person name="Zhang R."/>
            <person name="Pan Y."/>
            <person name="Wang J."/>
            <person name="Ma R."/>
            <person name="Yu S."/>
        </authorList>
    </citation>
    <scope>NUCLEOTIDE SEQUENCE</scope>
    <source>
        <strain evidence="5">LA-IB0</strain>
        <tissue evidence="5">Leaf</tissue>
    </source>
</reference>
<evidence type="ECO:0000313" key="5">
    <source>
        <dbReference type="EMBL" id="KAG8375133.1"/>
    </source>
</evidence>
<evidence type="ECO:0000259" key="2">
    <source>
        <dbReference type="Pfam" id="PF13952"/>
    </source>
</evidence>
<protein>
    <recommendedName>
        <fullName evidence="7">Transposase-associated domain-containing protein</fullName>
    </recommendedName>
</protein>
<evidence type="ECO:0000259" key="3">
    <source>
        <dbReference type="Pfam" id="PF13960"/>
    </source>
</evidence>
<comment type="caution">
    <text evidence="5">The sequence shown here is derived from an EMBL/GenBank/DDBJ whole genome shotgun (WGS) entry which is preliminary data.</text>
</comment>